<dbReference type="InterPro" id="IPR002125">
    <property type="entry name" value="CMP_dCMP_dom"/>
</dbReference>
<dbReference type="SUPFAM" id="SSF53927">
    <property type="entry name" value="Cytidine deaminase-like"/>
    <property type="match status" value="1"/>
</dbReference>
<evidence type="ECO:0000313" key="10">
    <source>
        <dbReference type="EMBL" id="MBN7774126.1"/>
    </source>
</evidence>
<dbReference type="InterPro" id="IPR016192">
    <property type="entry name" value="APOBEC/CMP_deaminase_Zn-bd"/>
</dbReference>
<evidence type="ECO:0000256" key="4">
    <source>
        <dbReference type="ARBA" id="ARBA00022723"/>
    </source>
</evidence>
<keyword evidence="6 8" id="KW-0862">Zinc</keyword>
<feature type="binding site" evidence="8">
    <location>
        <position position="50"/>
    </location>
    <ligand>
        <name>Zn(2+)</name>
        <dbReference type="ChEBI" id="CHEBI:29105"/>
        <note>catalytic</note>
    </ligand>
</feature>
<dbReference type="GO" id="GO:0002100">
    <property type="term" value="P:tRNA wobble adenosine to inosine editing"/>
    <property type="evidence" value="ECO:0007669"/>
    <property type="project" value="UniProtKB-UniRule"/>
</dbReference>
<keyword evidence="3 8" id="KW-0819">tRNA processing</keyword>
<dbReference type="PROSITE" id="PS00903">
    <property type="entry name" value="CYT_DCMP_DEAMINASES_1"/>
    <property type="match status" value="1"/>
</dbReference>
<keyword evidence="5 8" id="KW-0378">Hydrolase</keyword>
<dbReference type="InterPro" id="IPR058535">
    <property type="entry name" value="MafB19-deam"/>
</dbReference>
<dbReference type="FunFam" id="3.40.140.10:FF:000005">
    <property type="entry name" value="tRNA-specific adenosine deaminase"/>
    <property type="match status" value="1"/>
</dbReference>
<dbReference type="Gene3D" id="3.40.140.10">
    <property type="entry name" value="Cytidine Deaminase, domain 2"/>
    <property type="match status" value="1"/>
</dbReference>
<feature type="binding site" evidence="8">
    <location>
        <position position="80"/>
    </location>
    <ligand>
        <name>Zn(2+)</name>
        <dbReference type="ChEBI" id="CHEBI:29105"/>
        <note>catalytic</note>
    </ligand>
</feature>
<accession>A0A939DAF7</accession>
<dbReference type="InterPro" id="IPR028883">
    <property type="entry name" value="tRNA_aden_deaminase"/>
</dbReference>
<keyword evidence="11" id="KW-1185">Reference proteome</keyword>
<dbReference type="Proteomes" id="UP000664545">
    <property type="component" value="Unassembled WGS sequence"/>
</dbReference>
<comment type="catalytic activity">
    <reaction evidence="7 8">
        <text>adenosine(34) in tRNA + H2O + H(+) = inosine(34) in tRNA + NH4(+)</text>
        <dbReference type="Rhea" id="RHEA:43168"/>
        <dbReference type="Rhea" id="RHEA-COMP:10373"/>
        <dbReference type="Rhea" id="RHEA-COMP:10374"/>
        <dbReference type="ChEBI" id="CHEBI:15377"/>
        <dbReference type="ChEBI" id="CHEBI:15378"/>
        <dbReference type="ChEBI" id="CHEBI:28938"/>
        <dbReference type="ChEBI" id="CHEBI:74411"/>
        <dbReference type="ChEBI" id="CHEBI:82852"/>
        <dbReference type="EC" id="3.5.4.33"/>
    </reaction>
</comment>
<dbReference type="AlphaFoldDB" id="A0A939DAF7"/>
<dbReference type="EC" id="3.5.4.33" evidence="8"/>
<feature type="active site" description="Proton donor" evidence="8">
    <location>
        <position position="52"/>
    </location>
</feature>
<evidence type="ECO:0000259" key="9">
    <source>
        <dbReference type="PROSITE" id="PS51747"/>
    </source>
</evidence>
<feature type="domain" description="CMP/dCMP-type deaminase" evidence="9">
    <location>
        <begin position="1"/>
        <end position="109"/>
    </location>
</feature>
<evidence type="ECO:0000256" key="2">
    <source>
        <dbReference type="ARBA" id="ARBA00011738"/>
    </source>
</evidence>
<dbReference type="PANTHER" id="PTHR11079:SF202">
    <property type="entry name" value="TRNA-SPECIFIC ADENOSINE DEAMINASE"/>
    <property type="match status" value="1"/>
</dbReference>
<gene>
    <name evidence="8" type="primary">tadA</name>
    <name evidence="10" type="ORF">JYB65_12190</name>
</gene>
<dbReference type="CDD" id="cd01285">
    <property type="entry name" value="nucleoside_deaminase"/>
    <property type="match status" value="1"/>
</dbReference>
<proteinExistence type="inferred from homology"/>
<comment type="cofactor">
    <cofactor evidence="8">
        <name>Zn(2+)</name>
        <dbReference type="ChEBI" id="CHEBI:29105"/>
    </cofactor>
    <text evidence="8">Binds 1 zinc ion per subunit.</text>
</comment>
<keyword evidence="4 8" id="KW-0479">Metal-binding</keyword>
<dbReference type="Pfam" id="PF14437">
    <property type="entry name" value="MafB19-deam"/>
    <property type="match status" value="1"/>
</dbReference>
<dbReference type="PROSITE" id="PS51747">
    <property type="entry name" value="CYT_DCMP_DEAMINASES_2"/>
    <property type="match status" value="1"/>
</dbReference>
<dbReference type="InterPro" id="IPR016193">
    <property type="entry name" value="Cytidine_deaminase-like"/>
</dbReference>
<dbReference type="HAMAP" id="MF_00972">
    <property type="entry name" value="tRNA_aden_deaminase"/>
    <property type="match status" value="1"/>
</dbReference>
<dbReference type="PANTHER" id="PTHR11079">
    <property type="entry name" value="CYTOSINE DEAMINASE FAMILY MEMBER"/>
    <property type="match status" value="1"/>
</dbReference>
<dbReference type="GO" id="GO:0008270">
    <property type="term" value="F:zinc ion binding"/>
    <property type="evidence" value="ECO:0007669"/>
    <property type="project" value="UniProtKB-UniRule"/>
</dbReference>
<evidence type="ECO:0000256" key="3">
    <source>
        <dbReference type="ARBA" id="ARBA00022694"/>
    </source>
</evidence>
<evidence type="ECO:0000256" key="6">
    <source>
        <dbReference type="ARBA" id="ARBA00022833"/>
    </source>
</evidence>
<comment type="subunit">
    <text evidence="2 8">Homodimer.</text>
</comment>
<feature type="binding site" evidence="8">
    <location>
        <position position="83"/>
    </location>
    <ligand>
        <name>Zn(2+)</name>
        <dbReference type="ChEBI" id="CHEBI:29105"/>
        <note>catalytic</note>
    </ligand>
</feature>
<evidence type="ECO:0000256" key="1">
    <source>
        <dbReference type="ARBA" id="ARBA00010669"/>
    </source>
</evidence>
<evidence type="ECO:0000256" key="5">
    <source>
        <dbReference type="ARBA" id="ARBA00022801"/>
    </source>
</evidence>
<protein>
    <recommendedName>
        <fullName evidence="8">tRNA-specific adenosine deaminase</fullName>
        <ecNumber evidence="8">3.5.4.33</ecNumber>
    </recommendedName>
</protein>
<comment type="similarity">
    <text evidence="1">Belongs to the cytidine and deoxycytidylate deaminase family. ADAT2 subfamily.</text>
</comment>
<dbReference type="NCBIfam" id="NF008113">
    <property type="entry name" value="PRK10860.1"/>
    <property type="match status" value="1"/>
</dbReference>
<sequence length="158" mass="17519">MRNYMMEALAEAEKAYANGEVPIGAVVEKDGVIIGKGYNLTETLKDPTAHAEMIAIRQAAETLGGWRLLNCNLYVTCEPCAMCAGAIVWSRISKLYIGTMDPKAGACGSVFNIVQEQKLNHFVEIETGMMEKECSEIMKAFFKELRIKEPKRHDVKGV</sequence>
<dbReference type="EMBL" id="JAFJZZ010000006">
    <property type="protein sequence ID" value="MBN7774126.1"/>
    <property type="molecule type" value="Genomic_DNA"/>
</dbReference>
<dbReference type="GO" id="GO:0052717">
    <property type="term" value="F:tRNA-specific adenosine-34 deaminase activity"/>
    <property type="evidence" value="ECO:0007669"/>
    <property type="project" value="UniProtKB-UniRule"/>
</dbReference>
<comment type="caution">
    <text evidence="10">The sequence shown here is derived from an EMBL/GenBank/DDBJ whole genome shotgun (WGS) entry which is preliminary data.</text>
</comment>
<evidence type="ECO:0000256" key="7">
    <source>
        <dbReference type="ARBA" id="ARBA00048045"/>
    </source>
</evidence>
<evidence type="ECO:0000256" key="8">
    <source>
        <dbReference type="HAMAP-Rule" id="MF_00972"/>
    </source>
</evidence>
<evidence type="ECO:0000313" key="11">
    <source>
        <dbReference type="Proteomes" id="UP000664545"/>
    </source>
</evidence>
<organism evidence="10 11">
    <name type="scientific">Clostridium aminobutyricum</name>
    <dbReference type="NCBI Taxonomy" id="33953"/>
    <lineage>
        <taxon>Bacteria</taxon>
        <taxon>Bacillati</taxon>
        <taxon>Bacillota</taxon>
        <taxon>Clostridia</taxon>
        <taxon>Eubacteriales</taxon>
        <taxon>Clostridiaceae</taxon>
        <taxon>Clostridium</taxon>
    </lineage>
</organism>
<comment type="function">
    <text evidence="8">Catalyzes the deamination of adenosine to inosine at the wobble position 34 of tRNA(Arg2).</text>
</comment>
<name>A0A939DAF7_CLOAM</name>
<reference evidence="10" key="1">
    <citation type="submission" date="2021-02" db="EMBL/GenBank/DDBJ databases">
        <title>Abyssanaerobacter marinus gen.nov., sp., nov, anaerobic bacterium isolated from the Onnuri vent field of Indian Ocean and suggestion of Mogibacteriaceae fam. nov., and proposal of reclassification of ambiguous this family's genus member.</title>
        <authorList>
            <person name="Kim Y.J."/>
            <person name="Yang J.-A."/>
        </authorList>
    </citation>
    <scope>NUCLEOTIDE SEQUENCE</scope>
    <source>
        <strain evidence="10">DSM 2634</strain>
    </source>
</reference>